<proteinExistence type="predicted"/>
<protein>
    <submittedName>
        <fullName evidence="1">Uncharacterized protein</fullName>
    </submittedName>
</protein>
<dbReference type="AlphaFoldDB" id="A0A397S8F7"/>
<dbReference type="OrthoDB" id="2445793at2759"/>
<accession>A0A397S8F7</accession>
<dbReference type="EMBL" id="QKYT01000858">
    <property type="protein sequence ID" value="RIA81036.1"/>
    <property type="molecule type" value="Genomic_DNA"/>
</dbReference>
<gene>
    <name evidence="1" type="ORF">C1645_837648</name>
</gene>
<comment type="caution">
    <text evidence="1">The sequence shown here is derived from an EMBL/GenBank/DDBJ whole genome shotgun (WGS) entry which is preliminary data.</text>
</comment>
<reference evidence="1 2" key="1">
    <citation type="submission" date="2018-06" db="EMBL/GenBank/DDBJ databases">
        <title>Comparative genomics reveals the genomic features of Rhizophagus irregularis, R. cerebriforme, R. diaphanum and Gigaspora rosea, and their symbiotic lifestyle signature.</title>
        <authorList>
            <person name="Morin E."/>
            <person name="San Clemente H."/>
            <person name="Chen E.C.H."/>
            <person name="De La Providencia I."/>
            <person name="Hainaut M."/>
            <person name="Kuo A."/>
            <person name="Kohler A."/>
            <person name="Murat C."/>
            <person name="Tang N."/>
            <person name="Roy S."/>
            <person name="Loubradou J."/>
            <person name="Henrissat B."/>
            <person name="Grigoriev I.V."/>
            <person name="Corradi N."/>
            <person name="Roux C."/>
            <person name="Martin F.M."/>
        </authorList>
    </citation>
    <scope>NUCLEOTIDE SEQUENCE [LARGE SCALE GENOMIC DNA]</scope>
    <source>
        <strain evidence="1 2">DAOM 227022</strain>
    </source>
</reference>
<keyword evidence="2" id="KW-1185">Reference proteome</keyword>
<evidence type="ECO:0000313" key="1">
    <source>
        <dbReference type="EMBL" id="RIA81036.1"/>
    </source>
</evidence>
<evidence type="ECO:0000313" key="2">
    <source>
        <dbReference type="Proteomes" id="UP000265703"/>
    </source>
</evidence>
<organism evidence="1 2">
    <name type="scientific">Glomus cerebriforme</name>
    <dbReference type="NCBI Taxonomy" id="658196"/>
    <lineage>
        <taxon>Eukaryota</taxon>
        <taxon>Fungi</taxon>
        <taxon>Fungi incertae sedis</taxon>
        <taxon>Mucoromycota</taxon>
        <taxon>Glomeromycotina</taxon>
        <taxon>Glomeromycetes</taxon>
        <taxon>Glomerales</taxon>
        <taxon>Glomeraceae</taxon>
        <taxon>Glomus</taxon>
    </lineage>
</organism>
<sequence length="168" mass="19921">MAPFKKVFKHGLKMASTISDSILHKNIYNINNIYNNQNEAKILNFIVQLNDSGILRKITRLRLISLQDKLWLEQSLLTKYNESFKIPFKLKNNFILKMIVLNKKLEIEFDIKDDLKNIIRGSKHLIREKLLSTTEFNQSMDTLRDFNIMFLDQLTILSRMHLYLGDQF</sequence>
<name>A0A397S8F7_9GLOM</name>
<dbReference type="Proteomes" id="UP000265703">
    <property type="component" value="Unassembled WGS sequence"/>
</dbReference>